<evidence type="ECO:0000313" key="2">
    <source>
        <dbReference type="Proteomes" id="UP000230233"/>
    </source>
</evidence>
<organism evidence="1 2">
    <name type="scientific">Caenorhabditis nigoni</name>
    <dbReference type="NCBI Taxonomy" id="1611254"/>
    <lineage>
        <taxon>Eukaryota</taxon>
        <taxon>Metazoa</taxon>
        <taxon>Ecdysozoa</taxon>
        <taxon>Nematoda</taxon>
        <taxon>Chromadorea</taxon>
        <taxon>Rhabditida</taxon>
        <taxon>Rhabditina</taxon>
        <taxon>Rhabditomorpha</taxon>
        <taxon>Rhabditoidea</taxon>
        <taxon>Rhabditidae</taxon>
        <taxon>Peloderinae</taxon>
        <taxon>Caenorhabditis</taxon>
    </lineage>
</organism>
<protein>
    <submittedName>
        <fullName evidence="1">Uncharacterized protein</fullName>
    </submittedName>
</protein>
<evidence type="ECO:0000313" key="1">
    <source>
        <dbReference type="EMBL" id="PIC31672.1"/>
    </source>
</evidence>
<comment type="caution">
    <text evidence="1">The sequence shown here is derived from an EMBL/GenBank/DDBJ whole genome shotgun (WGS) entry which is preliminary data.</text>
</comment>
<name>A0A2G5TWK9_9PELO</name>
<sequence>MPNLKYLNIGISQKNWLIDDYDDLNDQVFADLDFEEHQPDSRRPTHLWFDDDIILEMPVDYAFDIIGDDGSIGTFQLTLYREGDDHFRGLTFEFHVWGRK</sequence>
<dbReference type="EMBL" id="PDUG01000004">
    <property type="protein sequence ID" value="PIC31672.1"/>
    <property type="molecule type" value="Genomic_DNA"/>
</dbReference>
<gene>
    <name evidence="1" type="primary">Cnig_chr_IV.g12291</name>
    <name evidence="1" type="ORF">B9Z55_012291</name>
</gene>
<reference evidence="2" key="1">
    <citation type="submission" date="2017-10" db="EMBL/GenBank/DDBJ databases">
        <title>Rapid genome shrinkage in a self-fertile nematode reveals novel sperm competition proteins.</title>
        <authorList>
            <person name="Yin D."/>
            <person name="Schwarz E.M."/>
            <person name="Thomas C.G."/>
            <person name="Felde R.L."/>
            <person name="Korf I.F."/>
            <person name="Cutter A.D."/>
            <person name="Schartner C.M."/>
            <person name="Ralston E.J."/>
            <person name="Meyer B.J."/>
            <person name="Haag E.S."/>
        </authorList>
    </citation>
    <scope>NUCLEOTIDE SEQUENCE [LARGE SCALE GENOMIC DNA]</scope>
    <source>
        <strain evidence="2">JU1422</strain>
    </source>
</reference>
<accession>A0A2G5TWK9</accession>
<dbReference type="Proteomes" id="UP000230233">
    <property type="component" value="Chromosome IV"/>
</dbReference>
<proteinExistence type="predicted"/>
<keyword evidence="2" id="KW-1185">Reference proteome</keyword>
<dbReference type="AlphaFoldDB" id="A0A2G5TWK9"/>